<organism evidence="5 6">
    <name type="scientific">Saccharococcus thermophilus</name>
    <dbReference type="NCBI Taxonomy" id="29396"/>
    <lineage>
        <taxon>Bacteria</taxon>
        <taxon>Bacillati</taxon>
        <taxon>Bacillota</taxon>
        <taxon>Bacilli</taxon>
        <taxon>Bacillales</taxon>
        <taxon>Anoxybacillaceae</taxon>
        <taxon>Saccharococcus</taxon>
    </lineage>
</organism>
<dbReference type="NCBIfam" id="NF047751">
    <property type="entry name" value="HepT_toxin"/>
    <property type="match status" value="1"/>
</dbReference>
<keyword evidence="2" id="KW-0540">Nuclease</keyword>
<dbReference type="PANTHER" id="PTHR33397:SF5">
    <property type="entry name" value="RNASE YUTE-RELATED"/>
    <property type="match status" value="1"/>
</dbReference>
<dbReference type="GO" id="GO:0016787">
    <property type="term" value="F:hydrolase activity"/>
    <property type="evidence" value="ECO:0007669"/>
    <property type="project" value="UniProtKB-KW"/>
</dbReference>
<gene>
    <name evidence="5" type="ORF">BDD39_000583</name>
</gene>
<dbReference type="PANTHER" id="PTHR33397">
    <property type="entry name" value="UPF0331 PROTEIN YUTE"/>
    <property type="match status" value="1"/>
</dbReference>
<dbReference type="GO" id="GO:0004540">
    <property type="term" value="F:RNA nuclease activity"/>
    <property type="evidence" value="ECO:0007669"/>
    <property type="project" value="InterPro"/>
</dbReference>
<evidence type="ECO:0000256" key="1">
    <source>
        <dbReference type="ARBA" id="ARBA00022649"/>
    </source>
</evidence>
<dbReference type="Pfam" id="PF01934">
    <property type="entry name" value="HepT-like"/>
    <property type="match status" value="1"/>
</dbReference>
<accession>A0A846MF75</accession>
<name>A0A846MF75_9BACL</name>
<keyword evidence="3" id="KW-0378">Hydrolase</keyword>
<comment type="similarity">
    <text evidence="4">Belongs to the HepT RNase toxin family.</text>
</comment>
<dbReference type="RefSeq" id="WP_166908048.1">
    <property type="nucleotide sequence ID" value="NZ_JAASRS010000001.1"/>
</dbReference>
<dbReference type="InterPro" id="IPR037038">
    <property type="entry name" value="HepT-like_sf"/>
</dbReference>
<evidence type="ECO:0000313" key="5">
    <source>
        <dbReference type="EMBL" id="NIK14073.1"/>
    </source>
</evidence>
<sequence>MYFVDRNKIEETLRYMEKMLHIYKEKADWDDELSRLALERIVHLVIEAILDVGNAMIDGFIMRDPGSYEDIIDILTDEKVITDEDAKGLKAMIAHRKMLVHHYTNVDHAKLVEDMQKYFAALQAYPTAVRTYLENELGPVSAFRN</sequence>
<keyword evidence="1" id="KW-1277">Toxin-antitoxin system</keyword>
<evidence type="ECO:0000256" key="4">
    <source>
        <dbReference type="ARBA" id="ARBA00024207"/>
    </source>
</evidence>
<reference evidence="5 6" key="1">
    <citation type="submission" date="2020-03" db="EMBL/GenBank/DDBJ databases">
        <title>Genomic Encyclopedia of Archaeal and Bacterial Type Strains, Phase II (KMG-II): from individual species to whole genera.</title>
        <authorList>
            <person name="Goeker M."/>
        </authorList>
    </citation>
    <scope>NUCLEOTIDE SEQUENCE [LARGE SCALE GENOMIC DNA]</scope>
    <source>
        <strain evidence="5 6">DSM 4749</strain>
    </source>
</reference>
<dbReference type="Gene3D" id="1.20.120.580">
    <property type="entry name" value="bsu32300-like"/>
    <property type="match status" value="1"/>
</dbReference>
<comment type="caution">
    <text evidence="5">The sequence shown here is derived from an EMBL/GenBank/DDBJ whole genome shotgun (WGS) entry which is preliminary data.</text>
</comment>
<dbReference type="Proteomes" id="UP000532769">
    <property type="component" value="Unassembled WGS sequence"/>
</dbReference>
<dbReference type="InterPro" id="IPR008201">
    <property type="entry name" value="HepT-like"/>
</dbReference>
<proteinExistence type="inferred from homology"/>
<dbReference type="InterPro" id="IPR052379">
    <property type="entry name" value="Type_VII_TA_RNase"/>
</dbReference>
<evidence type="ECO:0000313" key="6">
    <source>
        <dbReference type="Proteomes" id="UP000532769"/>
    </source>
</evidence>
<evidence type="ECO:0000256" key="3">
    <source>
        <dbReference type="ARBA" id="ARBA00022801"/>
    </source>
</evidence>
<dbReference type="EMBL" id="JAASRS010000001">
    <property type="protein sequence ID" value="NIK14073.1"/>
    <property type="molecule type" value="Genomic_DNA"/>
</dbReference>
<dbReference type="AlphaFoldDB" id="A0A846MF75"/>
<evidence type="ECO:0000256" key="2">
    <source>
        <dbReference type="ARBA" id="ARBA00022722"/>
    </source>
</evidence>
<protein>
    <submittedName>
        <fullName evidence="5">Uncharacterized protein YutE (UPF0331/DUF86 family)</fullName>
    </submittedName>
</protein>
<keyword evidence="6" id="KW-1185">Reference proteome</keyword>
<dbReference type="GO" id="GO:0110001">
    <property type="term" value="C:toxin-antitoxin complex"/>
    <property type="evidence" value="ECO:0007669"/>
    <property type="project" value="InterPro"/>
</dbReference>